<dbReference type="InterPro" id="IPR007546">
    <property type="entry name" value="DUF503"/>
</dbReference>
<proteinExistence type="predicted"/>
<name>A0A7C2BDA1_THERO</name>
<accession>A0A7C2BDA1</accession>
<dbReference type="Gene3D" id="3.30.70.1120">
    <property type="entry name" value="TT1725-like"/>
    <property type="match status" value="1"/>
</dbReference>
<sequence length="96" mass="10958">MVVGISRLAIEIPSAHSLKEKRKVIKSIIHQVQHRFNVSIAEVDGHSQWQFAELGIACVSTSAQHADEMLRHVLQYIEEHLSEGYLLDYQTEIIHV</sequence>
<dbReference type="SUPFAM" id="SSF103007">
    <property type="entry name" value="Hypothetical protein TT1725"/>
    <property type="match status" value="1"/>
</dbReference>
<dbReference type="EMBL" id="DSJL01000009">
    <property type="protein sequence ID" value="HEF64746.1"/>
    <property type="molecule type" value="Genomic_DNA"/>
</dbReference>
<dbReference type="AlphaFoldDB" id="A0A7C2BDA1"/>
<reference evidence="1" key="1">
    <citation type="journal article" date="2020" name="mSystems">
        <title>Genome- and Community-Level Interaction Insights into Carbon Utilization and Element Cycling Functions of Hydrothermarchaeota in Hydrothermal Sediment.</title>
        <authorList>
            <person name="Zhou Z."/>
            <person name="Liu Y."/>
            <person name="Xu W."/>
            <person name="Pan J."/>
            <person name="Luo Z.H."/>
            <person name="Li M."/>
        </authorList>
    </citation>
    <scope>NUCLEOTIDE SEQUENCE [LARGE SCALE GENOMIC DNA]</scope>
    <source>
        <strain evidence="1">SpSt-222</strain>
    </source>
</reference>
<dbReference type="InterPro" id="IPR036746">
    <property type="entry name" value="TT1725-like_sf"/>
</dbReference>
<comment type="caution">
    <text evidence="1">The sequence shown here is derived from an EMBL/GenBank/DDBJ whole genome shotgun (WGS) entry which is preliminary data.</text>
</comment>
<dbReference type="Pfam" id="PF04456">
    <property type="entry name" value="DUF503"/>
    <property type="match status" value="1"/>
</dbReference>
<dbReference type="PANTHER" id="PTHR36441">
    <property type="entry name" value="HYPOTHETICAL CYTOSOLIC PROTEIN"/>
    <property type="match status" value="1"/>
</dbReference>
<evidence type="ECO:0000313" key="1">
    <source>
        <dbReference type="EMBL" id="HEF64746.1"/>
    </source>
</evidence>
<dbReference type="PANTHER" id="PTHR36441:SF1">
    <property type="entry name" value="DUF503 DOMAIN-CONTAINING PROTEIN"/>
    <property type="match status" value="1"/>
</dbReference>
<organism evidence="1">
    <name type="scientific">Thermomicrobium roseum</name>
    <dbReference type="NCBI Taxonomy" id="500"/>
    <lineage>
        <taxon>Bacteria</taxon>
        <taxon>Pseudomonadati</taxon>
        <taxon>Thermomicrobiota</taxon>
        <taxon>Thermomicrobia</taxon>
        <taxon>Thermomicrobiales</taxon>
        <taxon>Thermomicrobiaceae</taxon>
        <taxon>Thermomicrobium</taxon>
    </lineage>
</organism>
<protein>
    <submittedName>
        <fullName evidence="1">DUF503 domain-containing protein</fullName>
    </submittedName>
</protein>
<gene>
    <name evidence="1" type="ORF">ENP47_03975</name>
</gene>